<gene>
    <name evidence="6" type="ORF">PPNSA23_38000</name>
</gene>
<reference evidence="6 7" key="1">
    <citation type="submission" date="2024-10" db="EMBL/GenBank/DDBJ databases">
        <title>Isolation, draft genome sequencing and identification of Phyllobacterium sp. NSA23, isolated from leaf soil.</title>
        <authorList>
            <person name="Akita H."/>
        </authorList>
    </citation>
    <scope>NUCLEOTIDE SEQUENCE [LARGE SCALE GENOMIC DNA]</scope>
    <source>
        <strain evidence="6 7">NSA23</strain>
    </source>
</reference>
<evidence type="ECO:0000259" key="5">
    <source>
        <dbReference type="PROSITE" id="PS50931"/>
    </source>
</evidence>
<dbReference type="EMBL" id="BAAFZP010000002">
    <property type="protein sequence ID" value="GAB1583857.1"/>
    <property type="molecule type" value="Genomic_DNA"/>
</dbReference>
<dbReference type="InterPro" id="IPR036388">
    <property type="entry name" value="WH-like_DNA-bd_sf"/>
</dbReference>
<evidence type="ECO:0000256" key="2">
    <source>
        <dbReference type="ARBA" id="ARBA00023015"/>
    </source>
</evidence>
<dbReference type="Gene3D" id="1.10.10.10">
    <property type="entry name" value="Winged helix-like DNA-binding domain superfamily/Winged helix DNA-binding domain"/>
    <property type="match status" value="1"/>
</dbReference>
<evidence type="ECO:0000313" key="6">
    <source>
        <dbReference type="EMBL" id="GAB1583857.1"/>
    </source>
</evidence>
<evidence type="ECO:0000256" key="4">
    <source>
        <dbReference type="ARBA" id="ARBA00023163"/>
    </source>
</evidence>
<dbReference type="InterPro" id="IPR036390">
    <property type="entry name" value="WH_DNA-bd_sf"/>
</dbReference>
<dbReference type="SUPFAM" id="SSF53850">
    <property type="entry name" value="Periplasmic binding protein-like II"/>
    <property type="match status" value="1"/>
</dbReference>
<dbReference type="PANTHER" id="PTHR30419">
    <property type="entry name" value="HTH-TYPE TRANSCRIPTIONAL REGULATOR YBHD"/>
    <property type="match status" value="1"/>
</dbReference>
<organism evidence="6 7">
    <name type="scientific">Phyllobacterium phragmitis</name>
    <dbReference type="NCBI Taxonomy" id="2670329"/>
    <lineage>
        <taxon>Bacteria</taxon>
        <taxon>Pseudomonadati</taxon>
        <taxon>Pseudomonadota</taxon>
        <taxon>Alphaproteobacteria</taxon>
        <taxon>Hyphomicrobiales</taxon>
        <taxon>Phyllobacteriaceae</taxon>
        <taxon>Phyllobacterium</taxon>
    </lineage>
</organism>
<evidence type="ECO:0000313" key="7">
    <source>
        <dbReference type="Proteomes" id="UP001628091"/>
    </source>
</evidence>
<comment type="caution">
    <text evidence="6">The sequence shown here is derived from an EMBL/GenBank/DDBJ whole genome shotgun (WGS) entry which is preliminary data.</text>
</comment>
<dbReference type="SUPFAM" id="SSF46785">
    <property type="entry name" value="Winged helix' DNA-binding domain"/>
    <property type="match status" value="1"/>
</dbReference>
<name>A0ABQ0H4K4_9HYPH</name>
<keyword evidence="3" id="KW-0238">DNA-binding</keyword>
<feature type="domain" description="HTH lysR-type" evidence="5">
    <location>
        <begin position="1"/>
        <end position="62"/>
    </location>
</feature>
<keyword evidence="2" id="KW-0805">Transcription regulation</keyword>
<dbReference type="PANTHER" id="PTHR30419:SF2">
    <property type="entry name" value="LYSR FAMILY TRANSCRIPTIONAL REGULATOR"/>
    <property type="match status" value="1"/>
</dbReference>
<dbReference type="PROSITE" id="PS50931">
    <property type="entry name" value="HTH_LYSR"/>
    <property type="match status" value="1"/>
</dbReference>
<evidence type="ECO:0000256" key="1">
    <source>
        <dbReference type="ARBA" id="ARBA00009437"/>
    </source>
</evidence>
<proteinExistence type="inferred from homology"/>
<dbReference type="InterPro" id="IPR000847">
    <property type="entry name" value="LysR_HTH_N"/>
</dbReference>
<dbReference type="Gene3D" id="3.40.190.10">
    <property type="entry name" value="Periplasmic binding protein-like II"/>
    <property type="match status" value="2"/>
</dbReference>
<dbReference type="RefSeq" id="WP_407866391.1">
    <property type="nucleotide sequence ID" value="NZ_BAAFZP010000002.1"/>
</dbReference>
<dbReference type="InterPro" id="IPR005119">
    <property type="entry name" value="LysR_subst-bd"/>
</dbReference>
<accession>A0ABQ0H4K4</accession>
<comment type="similarity">
    <text evidence="1">Belongs to the LysR transcriptional regulatory family.</text>
</comment>
<keyword evidence="4" id="KW-0804">Transcription</keyword>
<keyword evidence="7" id="KW-1185">Reference proteome</keyword>
<dbReference type="Pfam" id="PF00126">
    <property type="entry name" value="HTH_1"/>
    <property type="match status" value="1"/>
</dbReference>
<protein>
    <submittedName>
        <fullName evidence="6">LysR family transcriptional regulator</fullName>
    </submittedName>
</protein>
<dbReference type="InterPro" id="IPR050950">
    <property type="entry name" value="HTH-type_LysR_regulators"/>
</dbReference>
<dbReference type="Pfam" id="PF03466">
    <property type="entry name" value="LysR_substrate"/>
    <property type="match status" value="1"/>
</dbReference>
<dbReference type="Proteomes" id="UP001628091">
    <property type="component" value="Unassembled WGS sequence"/>
</dbReference>
<evidence type="ECO:0000256" key="3">
    <source>
        <dbReference type="ARBA" id="ARBA00023125"/>
    </source>
</evidence>
<sequence>MSLHLVPRGLQYIEAVAEHGSIQAASRATGIAASAIDRQIKLLEDRLGVQLFDRMTTGMTLSPVGEMFVVLARRWKADEKRIWSDVKQMQGVDLGHIRLVTMDSLVNGVLPRFLRHVAEVYPKVRIDVEIATPDEAISALDAGEADMALVFNLRAQRGIHVIWSAELPLHCVTAPDHPLAGHREISLAKVRDHAIAVQSPALSIRRMLEARHGWMFSENLPPVVSNSLQLLKQLVTSGSHIALTSELDTAQELLDGRLIAIPVTGNNIVPQNVALAISSRRALPRIATAVADLLAADTQKILEEVRAPGARSREHANS</sequence>